<reference evidence="2 4" key="1">
    <citation type="journal article" date="2020" name="Stud. Mycol.">
        <title>101 Dothideomycetes genomes: a test case for predicting lifestyles and emergence of pathogens.</title>
        <authorList>
            <person name="Haridas S."/>
            <person name="Albert R."/>
            <person name="Binder M."/>
            <person name="Bloem J."/>
            <person name="Labutti K."/>
            <person name="Salamov A."/>
            <person name="Andreopoulos B."/>
            <person name="Baker S."/>
            <person name="Barry K."/>
            <person name="Bills G."/>
            <person name="Bluhm B."/>
            <person name="Cannon C."/>
            <person name="Castanera R."/>
            <person name="Culley D."/>
            <person name="Daum C."/>
            <person name="Ezra D."/>
            <person name="Gonzalez J."/>
            <person name="Henrissat B."/>
            <person name="Kuo A."/>
            <person name="Liang C."/>
            <person name="Lipzen A."/>
            <person name="Lutzoni F."/>
            <person name="Magnuson J."/>
            <person name="Mondo S."/>
            <person name="Nolan M."/>
            <person name="Ohm R."/>
            <person name="Pangilinan J."/>
            <person name="Park H.-J."/>
            <person name="Ramirez L."/>
            <person name="Alfaro M."/>
            <person name="Sun H."/>
            <person name="Tritt A."/>
            <person name="Yoshinaga Y."/>
            <person name="Zwiers L.-H."/>
            <person name="Turgeon B."/>
            <person name="Goodwin S."/>
            <person name="Spatafora J."/>
            <person name="Crous P."/>
            <person name="Grigoriev I."/>
        </authorList>
    </citation>
    <scope>NUCLEOTIDE SEQUENCE</scope>
    <source>
        <strain evidence="2 4">CBS 304.34</strain>
    </source>
</reference>
<feature type="region of interest" description="Disordered" evidence="1">
    <location>
        <begin position="1"/>
        <end position="23"/>
    </location>
</feature>
<sequence length="125" mass="13445">MVLRQLGTAHAGNENQENNRPKGRIQIISQGLNPPGTLRTTHVGTLSLNAHTDSSISVTNLGGGQQITMDNRKHPSSIQQLEKLGEGTYASLTSVNNLMIIVVSSQPGRNRAPCFCCKARRITLG</sequence>
<dbReference type="GeneID" id="54466965"/>
<dbReference type="Proteomes" id="UP000504636">
    <property type="component" value="Unplaced"/>
</dbReference>
<protein>
    <submittedName>
        <fullName evidence="2 4">Uncharacterized protein</fullName>
    </submittedName>
</protein>
<evidence type="ECO:0000313" key="4">
    <source>
        <dbReference type="RefSeq" id="XP_033571227.1"/>
    </source>
</evidence>
<reference evidence="4" key="3">
    <citation type="submission" date="2025-04" db="UniProtKB">
        <authorList>
            <consortium name="RefSeq"/>
        </authorList>
    </citation>
    <scope>IDENTIFICATION</scope>
    <source>
        <strain evidence="4">CBS 304.34</strain>
    </source>
</reference>
<keyword evidence="3" id="KW-1185">Reference proteome</keyword>
<reference evidence="4" key="2">
    <citation type="submission" date="2020-04" db="EMBL/GenBank/DDBJ databases">
        <authorList>
            <consortium name="NCBI Genome Project"/>
        </authorList>
    </citation>
    <scope>NUCLEOTIDE SEQUENCE</scope>
    <source>
        <strain evidence="4">CBS 304.34</strain>
    </source>
</reference>
<gene>
    <name evidence="2 4" type="ORF">BDZ99DRAFT_525857</name>
</gene>
<evidence type="ECO:0000313" key="3">
    <source>
        <dbReference type="Proteomes" id="UP000504636"/>
    </source>
</evidence>
<proteinExistence type="predicted"/>
<evidence type="ECO:0000313" key="2">
    <source>
        <dbReference type="EMBL" id="KAF2804263.1"/>
    </source>
</evidence>
<dbReference type="AlphaFoldDB" id="A0A6A6Y6W3"/>
<organism evidence="2">
    <name type="scientific">Mytilinidion resinicola</name>
    <dbReference type="NCBI Taxonomy" id="574789"/>
    <lineage>
        <taxon>Eukaryota</taxon>
        <taxon>Fungi</taxon>
        <taxon>Dikarya</taxon>
        <taxon>Ascomycota</taxon>
        <taxon>Pezizomycotina</taxon>
        <taxon>Dothideomycetes</taxon>
        <taxon>Pleosporomycetidae</taxon>
        <taxon>Mytilinidiales</taxon>
        <taxon>Mytilinidiaceae</taxon>
        <taxon>Mytilinidion</taxon>
    </lineage>
</organism>
<dbReference type="RefSeq" id="XP_033571227.1">
    <property type="nucleotide sequence ID" value="XM_033726072.1"/>
</dbReference>
<evidence type="ECO:0000256" key="1">
    <source>
        <dbReference type="SAM" id="MobiDB-lite"/>
    </source>
</evidence>
<name>A0A6A6Y6W3_9PEZI</name>
<dbReference type="EMBL" id="MU003714">
    <property type="protein sequence ID" value="KAF2804263.1"/>
    <property type="molecule type" value="Genomic_DNA"/>
</dbReference>
<accession>A0A6A6Y6W3</accession>